<comment type="caution">
    <text evidence="1">The sequence shown here is derived from an EMBL/GenBank/DDBJ whole genome shotgun (WGS) entry which is preliminary data.</text>
</comment>
<dbReference type="InterPro" id="IPR025355">
    <property type="entry name" value="DUF4259"/>
</dbReference>
<proteinExistence type="predicted"/>
<keyword evidence="2" id="KW-1185">Reference proteome</keyword>
<accession>A0ABV9WCE5</accession>
<dbReference type="RefSeq" id="WP_380125744.1">
    <property type="nucleotide sequence ID" value="NZ_JBHSIU010000068.1"/>
</dbReference>
<name>A0ABV9WCE5_9ACTN</name>
<dbReference type="Pfam" id="PF14078">
    <property type="entry name" value="DUF4259"/>
    <property type="match status" value="1"/>
</dbReference>
<protein>
    <submittedName>
        <fullName evidence="1">DUF4259 domain-containing protein</fullName>
    </submittedName>
</protein>
<dbReference type="Proteomes" id="UP001595912">
    <property type="component" value="Unassembled WGS sequence"/>
</dbReference>
<organism evidence="1 2">
    <name type="scientific">Dactylosporangium cerinum</name>
    <dbReference type="NCBI Taxonomy" id="1434730"/>
    <lineage>
        <taxon>Bacteria</taxon>
        <taxon>Bacillati</taxon>
        <taxon>Actinomycetota</taxon>
        <taxon>Actinomycetes</taxon>
        <taxon>Micromonosporales</taxon>
        <taxon>Micromonosporaceae</taxon>
        <taxon>Dactylosporangium</taxon>
    </lineage>
</organism>
<reference evidence="2" key="1">
    <citation type="journal article" date="2019" name="Int. J. Syst. Evol. Microbiol.">
        <title>The Global Catalogue of Microorganisms (GCM) 10K type strain sequencing project: providing services to taxonomists for standard genome sequencing and annotation.</title>
        <authorList>
            <consortium name="The Broad Institute Genomics Platform"/>
            <consortium name="The Broad Institute Genome Sequencing Center for Infectious Disease"/>
            <person name="Wu L."/>
            <person name="Ma J."/>
        </authorList>
    </citation>
    <scope>NUCLEOTIDE SEQUENCE [LARGE SCALE GENOMIC DNA]</scope>
    <source>
        <strain evidence="2">CGMCC 4.7152</strain>
    </source>
</reference>
<evidence type="ECO:0000313" key="1">
    <source>
        <dbReference type="EMBL" id="MFC5005168.1"/>
    </source>
</evidence>
<dbReference type="EMBL" id="JBHSIU010000068">
    <property type="protein sequence ID" value="MFC5005168.1"/>
    <property type="molecule type" value="Genomic_DNA"/>
</dbReference>
<evidence type="ECO:0000313" key="2">
    <source>
        <dbReference type="Proteomes" id="UP001595912"/>
    </source>
</evidence>
<sequence>MARYNTGPFDSDTAQDLLELYAELTQDERLDNLRAVFLGGPRHPDGPFEPVDNTEVVAGAALVARALPGGARIDEIPQMGFDEEVAAAAVTAPGDDLIQLALDAIRAVAADDAWFTTRLGPSDSARSRQTVAVIAGVLADHRATSG</sequence>
<gene>
    <name evidence="1" type="ORF">ACFPIJ_45960</name>
</gene>